<feature type="domain" description="Peptidase S1" evidence="3">
    <location>
        <begin position="273"/>
        <end position="505"/>
    </location>
</feature>
<evidence type="ECO:0000256" key="2">
    <source>
        <dbReference type="SAM" id="SignalP"/>
    </source>
</evidence>
<evidence type="ECO:0000259" key="3">
    <source>
        <dbReference type="PROSITE" id="PS50240"/>
    </source>
</evidence>
<feature type="signal peptide" evidence="2">
    <location>
        <begin position="1"/>
        <end position="17"/>
    </location>
</feature>
<dbReference type="EMBL" id="JALNTZ010000004">
    <property type="protein sequence ID" value="KAJ3656350.1"/>
    <property type="molecule type" value="Genomic_DNA"/>
</dbReference>
<dbReference type="GO" id="GO:0004252">
    <property type="term" value="F:serine-type endopeptidase activity"/>
    <property type="evidence" value="ECO:0007669"/>
    <property type="project" value="InterPro"/>
</dbReference>
<feature type="chain" id="PRO_5041264835" description="Peptidase S1 domain-containing protein" evidence="2">
    <location>
        <begin position="18"/>
        <end position="505"/>
    </location>
</feature>
<dbReference type="PRINTS" id="PR00722">
    <property type="entry name" value="CHYMOTRYPSIN"/>
</dbReference>
<dbReference type="InterPro" id="IPR001254">
    <property type="entry name" value="Trypsin_dom"/>
</dbReference>
<dbReference type="PANTHER" id="PTHR24260">
    <property type="match status" value="1"/>
</dbReference>
<accession>A0AA38IHZ1</accession>
<dbReference type="PROSITE" id="PS50240">
    <property type="entry name" value="TRYPSIN_DOM"/>
    <property type="match status" value="2"/>
</dbReference>
<dbReference type="InterPro" id="IPR043504">
    <property type="entry name" value="Peptidase_S1_PA_chymotrypsin"/>
</dbReference>
<keyword evidence="5" id="KW-1185">Reference proteome</keyword>
<evidence type="ECO:0000313" key="4">
    <source>
        <dbReference type="EMBL" id="KAJ3656350.1"/>
    </source>
</evidence>
<name>A0AA38IHZ1_9CUCU</name>
<proteinExistence type="predicted"/>
<gene>
    <name evidence="4" type="ORF">Zmor_015434</name>
</gene>
<evidence type="ECO:0000313" key="5">
    <source>
        <dbReference type="Proteomes" id="UP001168821"/>
    </source>
</evidence>
<dbReference type="Pfam" id="PF00089">
    <property type="entry name" value="Trypsin"/>
    <property type="match status" value="2"/>
</dbReference>
<dbReference type="InterPro" id="IPR009003">
    <property type="entry name" value="Peptidase_S1_PA"/>
</dbReference>
<protein>
    <recommendedName>
        <fullName evidence="3">Peptidase S1 domain-containing protein</fullName>
    </recommendedName>
</protein>
<dbReference type="AlphaFoldDB" id="A0AA38IHZ1"/>
<comment type="caution">
    <text evidence="4">The sequence shown here is derived from an EMBL/GenBank/DDBJ whole genome shotgun (WGS) entry which is preliminary data.</text>
</comment>
<feature type="domain" description="Peptidase S1" evidence="3">
    <location>
        <begin position="30"/>
        <end position="262"/>
    </location>
</feature>
<reference evidence="4" key="1">
    <citation type="journal article" date="2023" name="G3 (Bethesda)">
        <title>Whole genome assemblies of Zophobas morio and Tenebrio molitor.</title>
        <authorList>
            <person name="Kaur S."/>
            <person name="Stinson S.A."/>
            <person name="diCenzo G.C."/>
        </authorList>
    </citation>
    <scope>NUCLEOTIDE SEQUENCE</scope>
    <source>
        <strain evidence="4">QUZm001</strain>
    </source>
</reference>
<dbReference type="SUPFAM" id="SSF50494">
    <property type="entry name" value="Trypsin-like serine proteases"/>
    <property type="match status" value="2"/>
</dbReference>
<dbReference type="InterPro" id="IPR051333">
    <property type="entry name" value="CLIP_Serine_Protease"/>
</dbReference>
<dbReference type="FunFam" id="2.40.10.10:FF:000068">
    <property type="entry name" value="transmembrane protease serine 2"/>
    <property type="match status" value="2"/>
</dbReference>
<evidence type="ECO:0000256" key="1">
    <source>
        <dbReference type="ARBA" id="ARBA00023157"/>
    </source>
</evidence>
<dbReference type="PANTHER" id="PTHR24260:SF136">
    <property type="entry name" value="GH08193P-RELATED"/>
    <property type="match status" value="1"/>
</dbReference>
<dbReference type="CDD" id="cd00190">
    <property type="entry name" value="Tryp_SPc"/>
    <property type="match status" value="2"/>
</dbReference>
<dbReference type="InterPro" id="IPR001314">
    <property type="entry name" value="Peptidase_S1A"/>
</dbReference>
<dbReference type="GO" id="GO:0006508">
    <property type="term" value="P:proteolysis"/>
    <property type="evidence" value="ECO:0007669"/>
    <property type="project" value="InterPro"/>
</dbReference>
<sequence>MKILLITLLCLIPYTLGITLPRENGLNSRIIGGFDANIRAYPFVVAVNVQTSLSRFFCGGTLYGSEWVITAGQCVDGATLFTVSLGSATLNDDDPNRVTVATSTYYLHPEYNPQTLENDIGIIQFRIPITHTDYIKSVNFLPSENIALGIQYYAFGWGQISDSDSSLSNKLKVAYIGSITNEECRLYYGSQITDNMVCIVGNYNEGICHGDTGGPLITTLRTGTTVLIGVASFMSSNGCESTDPSGFTRTYPYVDWIANVTNIYTNTSATTYIIGGQNATVNQFPFAAAIQVRIEDSAFFCGGTLYGTEWVITAGQCVYGAILFTIRLGSVHLNDDDSNVLLLATSEYFLHPDYNPETLENDIALIKLRSAITFTNYVRSIDSLGRPDVDTNSDLTAIGWGQTSDEIGTLAPNLQYIKFVPITNEECKITYGNQIKDNMVCLVGNYNEGTCHGDTGSPLIELYSYRYTLHAGVASFISGNGCESTDPSGYTRTFPYDDWLRIIMY</sequence>
<keyword evidence="2" id="KW-0732">Signal</keyword>
<keyword evidence="1" id="KW-1015">Disulfide bond</keyword>
<organism evidence="4 5">
    <name type="scientific">Zophobas morio</name>
    <dbReference type="NCBI Taxonomy" id="2755281"/>
    <lineage>
        <taxon>Eukaryota</taxon>
        <taxon>Metazoa</taxon>
        <taxon>Ecdysozoa</taxon>
        <taxon>Arthropoda</taxon>
        <taxon>Hexapoda</taxon>
        <taxon>Insecta</taxon>
        <taxon>Pterygota</taxon>
        <taxon>Neoptera</taxon>
        <taxon>Endopterygota</taxon>
        <taxon>Coleoptera</taxon>
        <taxon>Polyphaga</taxon>
        <taxon>Cucujiformia</taxon>
        <taxon>Tenebrionidae</taxon>
        <taxon>Zophobas</taxon>
    </lineage>
</organism>
<dbReference type="SMART" id="SM00020">
    <property type="entry name" value="Tryp_SPc"/>
    <property type="match status" value="2"/>
</dbReference>
<dbReference type="Gene3D" id="2.40.10.10">
    <property type="entry name" value="Trypsin-like serine proteases"/>
    <property type="match status" value="4"/>
</dbReference>
<dbReference type="Proteomes" id="UP001168821">
    <property type="component" value="Unassembled WGS sequence"/>
</dbReference>